<evidence type="ECO:0000256" key="2">
    <source>
        <dbReference type="ARBA" id="ARBA00022741"/>
    </source>
</evidence>
<dbReference type="InterPro" id="IPR017441">
    <property type="entry name" value="Protein_kinase_ATP_BS"/>
</dbReference>
<dbReference type="AlphaFoldDB" id="A0AAE3GYP9"/>
<sequence>MSWAKGQELQGGKYIIEEVLGQGGFGTTYKAVHLLLNDSVVIKTPNKHLKHDPYYQKYVDKFKQEGQILERFSVYPHPHIVGVRDFFQEGATHCLVMDFIPEVSYISNFT</sequence>
<evidence type="ECO:0000313" key="7">
    <source>
        <dbReference type="EMBL" id="MCP2731017.1"/>
    </source>
</evidence>
<gene>
    <name evidence="7" type="ORF">NJ959_21555</name>
</gene>
<accession>A0AAE3GYP9</accession>
<keyword evidence="2 5" id="KW-0547">Nucleotide-binding</keyword>
<dbReference type="PANTHER" id="PTHR43289:SF34">
    <property type="entry name" value="SERINE_THREONINE-PROTEIN KINASE YBDM-RELATED"/>
    <property type="match status" value="1"/>
</dbReference>
<keyword evidence="3 7" id="KW-0418">Kinase</keyword>
<dbReference type="InterPro" id="IPR000719">
    <property type="entry name" value="Prot_kinase_dom"/>
</dbReference>
<comment type="caution">
    <text evidence="7">The sequence shown here is derived from an EMBL/GenBank/DDBJ whole genome shotgun (WGS) entry which is preliminary data.</text>
</comment>
<reference evidence="7" key="1">
    <citation type="submission" date="2022-06" db="EMBL/GenBank/DDBJ databases">
        <title>New cyanobacteria of genus Symplocastrum in benthos of Lake Baikal.</title>
        <authorList>
            <person name="Sorokovikova E."/>
            <person name="Tikhonova I."/>
            <person name="Krasnopeev A."/>
            <person name="Evseev P."/>
            <person name="Gladkikh A."/>
            <person name="Belykh O."/>
        </authorList>
    </citation>
    <scope>NUCLEOTIDE SEQUENCE</scope>
    <source>
        <strain evidence="7">BBK-W-15</strain>
    </source>
</reference>
<evidence type="ECO:0000256" key="4">
    <source>
        <dbReference type="ARBA" id="ARBA00022840"/>
    </source>
</evidence>
<evidence type="ECO:0000313" key="8">
    <source>
        <dbReference type="Proteomes" id="UP001204953"/>
    </source>
</evidence>
<organism evidence="7 8">
    <name type="scientific">Limnofasciculus baicalensis BBK-W-15</name>
    <dbReference type="NCBI Taxonomy" id="2699891"/>
    <lineage>
        <taxon>Bacteria</taxon>
        <taxon>Bacillati</taxon>
        <taxon>Cyanobacteriota</taxon>
        <taxon>Cyanophyceae</taxon>
        <taxon>Coleofasciculales</taxon>
        <taxon>Coleofasciculaceae</taxon>
        <taxon>Limnofasciculus</taxon>
        <taxon>Limnofasciculus baicalensis</taxon>
    </lineage>
</organism>
<keyword evidence="1" id="KW-0808">Transferase</keyword>
<dbReference type="Pfam" id="PF00069">
    <property type="entry name" value="Pkinase"/>
    <property type="match status" value="1"/>
</dbReference>
<dbReference type="PROSITE" id="PS50011">
    <property type="entry name" value="PROTEIN_KINASE_DOM"/>
    <property type="match status" value="1"/>
</dbReference>
<dbReference type="PROSITE" id="PS00107">
    <property type="entry name" value="PROTEIN_KINASE_ATP"/>
    <property type="match status" value="1"/>
</dbReference>
<dbReference type="GO" id="GO:0004674">
    <property type="term" value="F:protein serine/threonine kinase activity"/>
    <property type="evidence" value="ECO:0007669"/>
    <property type="project" value="TreeGrafter"/>
</dbReference>
<evidence type="ECO:0000256" key="3">
    <source>
        <dbReference type="ARBA" id="ARBA00022777"/>
    </source>
</evidence>
<keyword evidence="8" id="KW-1185">Reference proteome</keyword>
<dbReference type="GO" id="GO:0005524">
    <property type="term" value="F:ATP binding"/>
    <property type="evidence" value="ECO:0007669"/>
    <property type="project" value="UniProtKB-UniRule"/>
</dbReference>
<dbReference type="PANTHER" id="PTHR43289">
    <property type="entry name" value="MITOGEN-ACTIVATED PROTEIN KINASE KINASE KINASE 20-RELATED"/>
    <property type="match status" value="1"/>
</dbReference>
<dbReference type="SUPFAM" id="SSF56112">
    <property type="entry name" value="Protein kinase-like (PK-like)"/>
    <property type="match status" value="1"/>
</dbReference>
<proteinExistence type="predicted"/>
<dbReference type="EMBL" id="JAMZMM010000269">
    <property type="protein sequence ID" value="MCP2731017.1"/>
    <property type="molecule type" value="Genomic_DNA"/>
</dbReference>
<keyword evidence="4 5" id="KW-0067">ATP-binding</keyword>
<evidence type="ECO:0000259" key="6">
    <source>
        <dbReference type="PROSITE" id="PS50011"/>
    </source>
</evidence>
<dbReference type="RefSeq" id="WP_254013763.1">
    <property type="nucleotide sequence ID" value="NZ_JAMZMM010000269.1"/>
</dbReference>
<dbReference type="Gene3D" id="3.30.200.20">
    <property type="entry name" value="Phosphorylase Kinase, domain 1"/>
    <property type="match status" value="1"/>
</dbReference>
<dbReference type="InterPro" id="IPR011009">
    <property type="entry name" value="Kinase-like_dom_sf"/>
</dbReference>
<name>A0AAE3GYP9_9CYAN</name>
<evidence type="ECO:0000256" key="5">
    <source>
        <dbReference type="PROSITE-ProRule" id="PRU10141"/>
    </source>
</evidence>
<feature type="domain" description="Protein kinase" evidence="6">
    <location>
        <begin position="14"/>
        <end position="110"/>
    </location>
</feature>
<feature type="binding site" evidence="5">
    <location>
        <position position="43"/>
    </location>
    <ligand>
        <name>ATP</name>
        <dbReference type="ChEBI" id="CHEBI:30616"/>
    </ligand>
</feature>
<evidence type="ECO:0000256" key="1">
    <source>
        <dbReference type="ARBA" id="ARBA00022679"/>
    </source>
</evidence>
<dbReference type="Proteomes" id="UP001204953">
    <property type="component" value="Unassembled WGS sequence"/>
</dbReference>
<protein>
    <submittedName>
        <fullName evidence="7">Protein kinase</fullName>
    </submittedName>
</protein>